<dbReference type="Proteomes" id="UP000715095">
    <property type="component" value="Unassembled WGS sequence"/>
</dbReference>
<evidence type="ECO:0000259" key="7">
    <source>
        <dbReference type="Pfam" id="PF00345"/>
    </source>
</evidence>
<organism evidence="9 10">
    <name type="scientific">Sutterella massiliensis</name>
    <dbReference type="NCBI Taxonomy" id="1816689"/>
    <lineage>
        <taxon>Bacteria</taxon>
        <taxon>Pseudomonadati</taxon>
        <taxon>Pseudomonadota</taxon>
        <taxon>Betaproteobacteria</taxon>
        <taxon>Burkholderiales</taxon>
        <taxon>Sutterellaceae</taxon>
        <taxon>Sutterella</taxon>
    </lineage>
</organism>
<feature type="signal peptide" evidence="6">
    <location>
        <begin position="1"/>
        <end position="22"/>
    </location>
</feature>
<dbReference type="InterPro" id="IPR016148">
    <property type="entry name" value="Pili_assmbl_chaperone_C"/>
</dbReference>
<accession>A0ABS2DRG6</accession>
<keyword evidence="4" id="KW-0574">Periplasm</keyword>
<dbReference type="InterPro" id="IPR001829">
    <property type="entry name" value="Pili_assmbl_chaperone_bac"/>
</dbReference>
<dbReference type="InterPro" id="IPR036316">
    <property type="entry name" value="Pili_assmbl_chap_C_dom_sf"/>
</dbReference>
<dbReference type="Gene3D" id="2.60.40.10">
    <property type="entry name" value="Immunoglobulins"/>
    <property type="match status" value="2"/>
</dbReference>
<dbReference type="PRINTS" id="PR00969">
    <property type="entry name" value="CHAPERONPILI"/>
</dbReference>
<feature type="domain" description="Pili assembly chaperone N-terminal" evidence="7">
    <location>
        <begin position="24"/>
        <end position="140"/>
    </location>
</feature>
<sequence length="230" mass="25165">MRLGTRLCVALALFGIAASAQCGGLSVSNTRLIMQDGQTSASTVFANDSNTQFLTRAWIENAAGIKNEDFIVTPPVAFSPPGKHMRLQVALLHPENYPSDKESLFYLRTNSVPGSYAKDSNSLQIEYGLRVKVFYRPANLEGNMVDAIKELGWRVEGGRLLAENKSNFNVTVAAYSINGKTKQLDDCVIAPGHTLQLKLPSNTPDTFSLIWGCIDDYGTVVHGETDLKKH</sequence>
<dbReference type="SUPFAM" id="SSF49584">
    <property type="entry name" value="Periplasmic chaperone C-domain"/>
    <property type="match status" value="1"/>
</dbReference>
<dbReference type="InterPro" id="IPR050643">
    <property type="entry name" value="Periplasmic_pilus_chap"/>
</dbReference>
<name>A0ABS2DRG6_9BURK</name>
<evidence type="ECO:0000256" key="6">
    <source>
        <dbReference type="SAM" id="SignalP"/>
    </source>
</evidence>
<evidence type="ECO:0000256" key="3">
    <source>
        <dbReference type="ARBA" id="ARBA00022729"/>
    </source>
</evidence>
<evidence type="ECO:0000313" key="9">
    <source>
        <dbReference type="EMBL" id="MBM6703905.1"/>
    </source>
</evidence>
<reference evidence="9 10" key="1">
    <citation type="journal article" date="2021" name="Sci. Rep.">
        <title>The distribution of antibiotic resistance genes in chicken gut microbiota commensals.</title>
        <authorList>
            <person name="Juricova H."/>
            <person name="Matiasovicova J."/>
            <person name="Kubasova T."/>
            <person name="Cejkova D."/>
            <person name="Rychlik I."/>
        </authorList>
    </citation>
    <scope>NUCLEOTIDE SEQUENCE [LARGE SCALE GENOMIC DNA]</scope>
    <source>
        <strain evidence="9 10">An829</strain>
    </source>
</reference>
<dbReference type="PANTHER" id="PTHR30251">
    <property type="entry name" value="PILUS ASSEMBLY CHAPERONE"/>
    <property type="match status" value="1"/>
</dbReference>
<evidence type="ECO:0000256" key="4">
    <source>
        <dbReference type="ARBA" id="ARBA00022764"/>
    </source>
</evidence>
<comment type="similarity">
    <text evidence="2">Belongs to the periplasmic pilus chaperone family.</text>
</comment>
<protein>
    <submittedName>
        <fullName evidence="9">Molecular chaperone</fullName>
    </submittedName>
</protein>
<keyword evidence="5" id="KW-0143">Chaperone</keyword>
<dbReference type="InterPro" id="IPR016147">
    <property type="entry name" value="Pili_assmbl_chaperone_N"/>
</dbReference>
<evidence type="ECO:0000256" key="1">
    <source>
        <dbReference type="ARBA" id="ARBA00004418"/>
    </source>
</evidence>
<dbReference type="EMBL" id="JACJJC010000006">
    <property type="protein sequence ID" value="MBM6703905.1"/>
    <property type="molecule type" value="Genomic_DNA"/>
</dbReference>
<comment type="subcellular location">
    <subcellularLocation>
        <location evidence="1">Periplasm</location>
    </subcellularLocation>
</comment>
<feature type="chain" id="PRO_5047093270" evidence="6">
    <location>
        <begin position="23"/>
        <end position="230"/>
    </location>
</feature>
<dbReference type="InterPro" id="IPR013783">
    <property type="entry name" value="Ig-like_fold"/>
</dbReference>
<dbReference type="RefSeq" id="WP_205102372.1">
    <property type="nucleotide sequence ID" value="NZ_JACJJC010000006.1"/>
</dbReference>
<dbReference type="PANTHER" id="PTHR30251:SF0">
    <property type="entry name" value="FIMBRIAL CHAPERONE PROTEIN ELFD-RELATED"/>
    <property type="match status" value="1"/>
</dbReference>
<evidence type="ECO:0000313" key="10">
    <source>
        <dbReference type="Proteomes" id="UP000715095"/>
    </source>
</evidence>
<dbReference type="SUPFAM" id="SSF49354">
    <property type="entry name" value="PapD-like"/>
    <property type="match status" value="1"/>
</dbReference>
<keyword evidence="3 6" id="KW-0732">Signal</keyword>
<comment type="caution">
    <text evidence="9">The sequence shown here is derived from an EMBL/GenBank/DDBJ whole genome shotgun (WGS) entry which is preliminary data.</text>
</comment>
<feature type="domain" description="Pili assembly chaperone C-terminal" evidence="8">
    <location>
        <begin position="163"/>
        <end position="220"/>
    </location>
</feature>
<keyword evidence="10" id="KW-1185">Reference proteome</keyword>
<proteinExistence type="inferred from homology"/>
<evidence type="ECO:0000256" key="2">
    <source>
        <dbReference type="ARBA" id="ARBA00007399"/>
    </source>
</evidence>
<gene>
    <name evidence="9" type="ORF">H6A60_05325</name>
</gene>
<dbReference type="Pfam" id="PF02753">
    <property type="entry name" value="PapD_C"/>
    <property type="match status" value="1"/>
</dbReference>
<evidence type="ECO:0000259" key="8">
    <source>
        <dbReference type="Pfam" id="PF02753"/>
    </source>
</evidence>
<dbReference type="Pfam" id="PF00345">
    <property type="entry name" value="PapD_N"/>
    <property type="match status" value="1"/>
</dbReference>
<evidence type="ECO:0000256" key="5">
    <source>
        <dbReference type="ARBA" id="ARBA00023186"/>
    </source>
</evidence>
<dbReference type="InterPro" id="IPR008962">
    <property type="entry name" value="PapD-like_sf"/>
</dbReference>